<evidence type="ECO:0000256" key="4">
    <source>
        <dbReference type="PROSITE-ProRule" id="PRU00175"/>
    </source>
</evidence>
<evidence type="ECO:0000256" key="3">
    <source>
        <dbReference type="ARBA" id="ARBA00022833"/>
    </source>
</evidence>
<dbReference type="OrthoDB" id="6105938at2759"/>
<dbReference type="VEuPathDB" id="GiardiaDB:GMRT_15594"/>
<dbReference type="SMART" id="SM00184">
    <property type="entry name" value="RING"/>
    <property type="match status" value="1"/>
</dbReference>
<organism evidence="7 8">
    <name type="scientific">Giardia muris</name>
    <dbReference type="NCBI Taxonomy" id="5742"/>
    <lineage>
        <taxon>Eukaryota</taxon>
        <taxon>Metamonada</taxon>
        <taxon>Diplomonadida</taxon>
        <taxon>Hexamitidae</taxon>
        <taxon>Giardiinae</taxon>
        <taxon>Giardia</taxon>
    </lineage>
</organism>
<dbReference type="SUPFAM" id="SSF57850">
    <property type="entry name" value="RING/U-box"/>
    <property type="match status" value="1"/>
</dbReference>
<evidence type="ECO:0000259" key="6">
    <source>
        <dbReference type="PROSITE" id="PS50089"/>
    </source>
</evidence>
<evidence type="ECO:0000313" key="8">
    <source>
        <dbReference type="Proteomes" id="UP000315496"/>
    </source>
</evidence>
<dbReference type="EMBL" id="VDLU01000002">
    <property type="protein sequence ID" value="TNJ28815.1"/>
    <property type="molecule type" value="Genomic_DNA"/>
</dbReference>
<dbReference type="PROSITE" id="PS50089">
    <property type="entry name" value="ZF_RING_2"/>
    <property type="match status" value="1"/>
</dbReference>
<evidence type="ECO:0000313" key="7">
    <source>
        <dbReference type="EMBL" id="TNJ28815.1"/>
    </source>
</evidence>
<sequence length="378" mass="41664">MELLACPACKQTFSAPITLKCGHTFCRGCLDRGRRRKRCQICSFAYRITPNINICLHHIVELALPLGQKYTFDSEAMSFELRTDESYTLPTIERRVRRPRSVQRIIISAEPEVEQADTQTVPQVVQTIPVYTAEPASLSPPERPLTPRRSSIASEIIHSYEQGSQLLSKAPRTPVSSVGSGGVRRKTPRSARLKQRRRDSVVISAGINPTPQNVDEICDPSDNDPIRLMNTMPLKPARRVTTRTNWESVFPTLPPTSISTSTSIVSLSTTLGKSVGWSASVKDNSPQATLLPKDVGLPVGGLRDEIRDDEFHINDKVRVTSAGSDFGQFWVGQIGTVCAIAGDAVTIKFATATWTCSARDVERVTDVRAAPKRRLQVG</sequence>
<proteinExistence type="predicted"/>
<keyword evidence="3" id="KW-0862">Zinc</keyword>
<dbReference type="InterPro" id="IPR001841">
    <property type="entry name" value="Znf_RING"/>
</dbReference>
<dbReference type="InterPro" id="IPR013083">
    <property type="entry name" value="Znf_RING/FYVE/PHD"/>
</dbReference>
<dbReference type="Proteomes" id="UP000315496">
    <property type="component" value="Chromosome 2"/>
</dbReference>
<evidence type="ECO:0000256" key="1">
    <source>
        <dbReference type="ARBA" id="ARBA00022723"/>
    </source>
</evidence>
<evidence type="ECO:0000256" key="5">
    <source>
        <dbReference type="SAM" id="MobiDB-lite"/>
    </source>
</evidence>
<evidence type="ECO:0000256" key="2">
    <source>
        <dbReference type="ARBA" id="ARBA00022771"/>
    </source>
</evidence>
<dbReference type="CDD" id="cd16513">
    <property type="entry name" value="RING-HC_LONFs_rpt1"/>
    <property type="match status" value="1"/>
</dbReference>
<reference evidence="7 8" key="1">
    <citation type="submission" date="2019-05" db="EMBL/GenBank/DDBJ databases">
        <title>The compact genome of Giardia muris reveals important steps in the evolution of intestinal protozoan parasites.</title>
        <authorList>
            <person name="Xu F."/>
            <person name="Jimenez-Gonzalez A."/>
            <person name="Einarsson E."/>
            <person name="Astvaldsson A."/>
            <person name="Peirasmaki D."/>
            <person name="Eckmann L."/>
            <person name="Andersson J.O."/>
            <person name="Svard S.G."/>
            <person name="Jerlstrom-Hultqvist J."/>
        </authorList>
    </citation>
    <scope>NUCLEOTIDE SEQUENCE [LARGE SCALE GENOMIC DNA]</scope>
    <source>
        <strain evidence="7 8">Roberts-Thomson</strain>
    </source>
</reference>
<dbReference type="Gene3D" id="3.30.40.10">
    <property type="entry name" value="Zinc/RING finger domain, C3HC4 (zinc finger)"/>
    <property type="match status" value="1"/>
</dbReference>
<name>A0A4Z1SV54_GIAMU</name>
<gene>
    <name evidence="7" type="ORF">GMRT_15594</name>
</gene>
<feature type="domain" description="RING-type" evidence="6">
    <location>
        <begin position="6"/>
        <end position="43"/>
    </location>
</feature>
<dbReference type="PROSITE" id="PS00518">
    <property type="entry name" value="ZF_RING_1"/>
    <property type="match status" value="1"/>
</dbReference>
<keyword evidence="8" id="KW-1185">Reference proteome</keyword>
<protein>
    <submittedName>
        <fullName evidence="7">RING-type zinc-finger domain-containing protein</fullName>
    </submittedName>
</protein>
<comment type="caution">
    <text evidence="7">The sequence shown here is derived from an EMBL/GenBank/DDBJ whole genome shotgun (WGS) entry which is preliminary data.</text>
</comment>
<dbReference type="Pfam" id="PF13445">
    <property type="entry name" value="zf-RING_UBOX"/>
    <property type="match status" value="1"/>
</dbReference>
<dbReference type="AlphaFoldDB" id="A0A4Z1SV54"/>
<dbReference type="GO" id="GO:0008270">
    <property type="term" value="F:zinc ion binding"/>
    <property type="evidence" value="ECO:0007669"/>
    <property type="project" value="UniProtKB-KW"/>
</dbReference>
<accession>A0A4Z1SV54</accession>
<keyword evidence="1" id="KW-0479">Metal-binding</keyword>
<feature type="compositionally biased region" description="Basic residues" evidence="5">
    <location>
        <begin position="183"/>
        <end position="197"/>
    </location>
</feature>
<dbReference type="InterPro" id="IPR017907">
    <property type="entry name" value="Znf_RING_CS"/>
</dbReference>
<feature type="region of interest" description="Disordered" evidence="5">
    <location>
        <begin position="163"/>
        <end position="198"/>
    </location>
</feature>
<keyword evidence="2 4" id="KW-0863">Zinc-finger</keyword>
<dbReference type="InterPro" id="IPR027370">
    <property type="entry name" value="Znf-RING_euk"/>
</dbReference>